<evidence type="ECO:0000259" key="2">
    <source>
        <dbReference type="Pfam" id="PF18962"/>
    </source>
</evidence>
<evidence type="ECO:0000313" key="4">
    <source>
        <dbReference type="Proteomes" id="UP000251889"/>
    </source>
</evidence>
<dbReference type="RefSeq" id="WP_112748724.1">
    <property type="nucleotide sequence ID" value="NZ_QMFY01000012.1"/>
</dbReference>
<dbReference type="SUPFAM" id="SSF69304">
    <property type="entry name" value="Tricorn protease N-terminal domain"/>
    <property type="match status" value="1"/>
</dbReference>
<dbReference type="OrthoDB" id="1524003at2"/>
<dbReference type="Pfam" id="PF18962">
    <property type="entry name" value="Por_Secre_tail"/>
    <property type="match status" value="1"/>
</dbReference>
<feature type="signal peptide" evidence="1">
    <location>
        <begin position="1"/>
        <end position="34"/>
    </location>
</feature>
<evidence type="ECO:0000313" key="3">
    <source>
        <dbReference type="EMBL" id="RAV99210.1"/>
    </source>
</evidence>
<dbReference type="InterPro" id="IPR026444">
    <property type="entry name" value="Secre_tail"/>
</dbReference>
<protein>
    <recommendedName>
        <fullName evidence="2">Secretion system C-terminal sorting domain-containing protein</fullName>
    </recommendedName>
</protein>
<dbReference type="EMBL" id="QMFY01000012">
    <property type="protein sequence ID" value="RAV99210.1"/>
    <property type="molecule type" value="Genomic_DNA"/>
</dbReference>
<reference evidence="3 4" key="1">
    <citation type="submission" date="2018-06" db="EMBL/GenBank/DDBJ databases">
        <title>Chryseolinea flavus sp. nov., a member of the phylum Bacteroidetes isolated from soil.</title>
        <authorList>
            <person name="Li Y."/>
            <person name="Wang J."/>
        </authorList>
    </citation>
    <scope>NUCLEOTIDE SEQUENCE [LARGE SCALE GENOMIC DNA]</scope>
    <source>
        <strain evidence="3 4">SDU1-6</strain>
    </source>
</reference>
<dbReference type="AlphaFoldDB" id="A0A364XXS6"/>
<keyword evidence="4" id="KW-1185">Reference proteome</keyword>
<dbReference type="NCBIfam" id="TIGR04534">
    <property type="entry name" value="ELWxxDGT_rpt"/>
    <property type="match status" value="2"/>
</dbReference>
<gene>
    <name evidence="3" type="ORF">DQQ10_20130</name>
</gene>
<name>A0A364XXS6_9BACT</name>
<keyword evidence="1" id="KW-0732">Signal</keyword>
<accession>A0A364XXS6</accession>
<dbReference type="InterPro" id="IPR030916">
    <property type="entry name" value="ELWxxDGT_rpt"/>
</dbReference>
<feature type="chain" id="PRO_5016751011" description="Secretion system C-terminal sorting domain-containing protein" evidence="1">
    <location>
        <begin position="35"/>
        <end position="984"/>
    </location>
</feature>
<organism evidence="3 4">
    <name type="scientific">Pseudochryseolinea flava</name>
    <dbReference type="NCBI Taxonomy" id="2059302"/>
    <lineage>
        <taxon>Bacteria</taxon>
        <taxon>Pseudomonadati</taxon>
        <taxon>Bacteroidota</taxon>
        <taxon>Cytophagia</taxon>
        <taxon>Cytophagales</taxon>
        <taxon>Fulvivirgaceae</taxon>
        <taxon>Pseudochryseolinea</taxon>
    </lineage>
</organism>
<dbReference type="Proteomes" id="UP000251889">
    <property type="component" value="Unassembled WGS sequence"/>
</dbReference>
<sequence>MKRKLPLTMTKVTRNRARCLMLLLLLSMSQFSHAQISLLKDVNRWSDPYYNDFNSIEGHGNGAFFHGGDSLYFTDGTPNGTVALTAMDYPDGGHSYNGYYYFSNGESLWRSDGTVAGTTFFKDVLPSEEYVFFNPVYVEMNGILYFKGRTVSTGIEIWRTDGTVAGTYVLKDVKPGSASADPQNLTVVGNKLFFSAPSGNNKGIELWVSDGTQTGTTMVYDINPGSNSSDPANMVGVDGICYFTAKNPTYGKELWRSDGTAAGTWMVKDIRPGSAGTIDKLRAVNNLVMFEAHDGVHGKEIWKSDGTEAGTQMVKDIYPGSNGSSPEPYVTTEVFSYGGIYYFISSYVSNRLWRSDGTEAGTYPITSPMQGADYSFMYMNFTVFNDEVYFMAQDDWLYTQLWKTGGTLANTVKLDNRFGYFTYGNSARLAACGQNLMMISQEVELPTGVMSPTKIRIGDGTPGGTTDVFTLPAPSVGSSPQYFIALDNATLFAGQEGGDFLFHNLYRTDGTSSGTSEVKKFKHVHTMQRLDNQRVVLTAQLVEGGSALYVSDGTTSGTQNITPAGAPPLRIRSSANANGWVFFHGANYSSGTSNGLYKTNGTSAGTVLLKSFEGDGFGAFEMAAYGDKLLFSAPENPPAYQQELWISDGTAAGTSILANINPAGGSSPHLFTPVNGNMIFTAWDGAGYELYITDGTTAGTSKLKDFSPAKNEIQELTAFDNKALFTVSNDADGRSLWVTDGTAAGTLLVKDFAAGFEQIDIVEQVGIDMMVLVTIGGQTALWKTNGTTAGTILVKQFDVQFTHIYKATSEVINGVLYFARQAEGGGLWRTDGTDCGTFQIESSLPISVQDIGSVGATVLFNGNINEQSYISEFGPELYRYDVEGIAPCEAVARAAQFNDEMNGDDTMRSYPNPFKHELIVQVNGEANRTYAVEVFALNGRRIQSTAELIFNEKYPMGSEWPEGIYLLKANVNGKIVTRKVVKTH</sequence>
<comment type="caution">
    <text evidence="3">The sequence shown here is derived from an EMBL/GenBank/DDBJ whole genome shotgun (WGS) entry which is preliminary data.</text>
</comment>
<feature type="domain" description="Secretion system C-terminal sorting" evidence="2">
    <location>
        <begin position="910"/>
        <end position="981"/>
    </location>
</feature>
<proteinExistence type="predicted"/>
<evidence type="ECO:0000256" key="1">
    <source>
        <dbReference type="SAM" id="SignalP"/>
    </source>
</evidence>
<dbReference type="NCBIfam" id="TIGR04183">
    <property type="entry name" value="Por_Secre_tail"/>
    <property type="match status" value="1"/>
</dbReference>